<feature type="region of interest" description="Disordered" evidence="1">
    <location>
        <begin position="43"/>
        <end position="112"/>
    </location>
</feature>
<name>A0A317UYF6_9EURO</name>
<evidence type="ECO:0000313" key="4">
    <source>
        <dbReference type="Proteomes" id="UP000246702"/>
    </source>
</evidence>
<dbReference type="EMBL" id="MSFK01000063">
    <property type="protein sequence ID" value="PWY65020.1"/>
    <property type="molecule type" value="Genomic_DNA"/>
</dbReference>
<feature type="region of interest" description="Disordered" evidence="1">
    <location>
        <begin position="282"/>
        <end position="314"/>
    </location>
</feature>
<dbReference type="AlphaFoldDB" id="A0A317UYF6"/>
<reference evidence="3 4" key="1">
    <citation type="submission" date="2016-12" db="EMBL/GenBank/DDBJ databases">
        <title>The genomes of Aspergillus section Nigri reveals drivers in fungal speciation.</title>
        <authorList>
            <consortium name="DOE Joint Genome Institute"/>
            <person name="Vesth T.C."/>
            <person name="Nybo J."/>
            <person name="Theobald S."/>
            <person name="Brandl J."/>
            <person name="Frisvad J.C."/>
            <person name="Nielsen K.F."/>
            <person name="Lyhne E.K."/>
            <person name="Kogle M.E."/>
            <person name="Kuo A."/>
            <person name="Riley R."/>
            <person name="Clum A."/>
            <person name="Nolan M."/>
            <person name="Lipzen A."/>
            <person name="Salamov A."/>
            <person name="Henrissat B."/>
            <person name="Wiebenga A."/>
            <person name="De Vries R.P."/>
            <person name="Grigoriev I.V."/>
            <person name="Mortensen U.H."/>
            <person name="Andersen M.R."/>
            <person name="Baker S.E."/>
        </authorList>
    </citation>
    <scope>NUCLEOTIDE SEQUENCE [LARGE SCALE GENOMIC DNA]</scope>
    <source>
        <strain evidence="3 4">CBS 115572</strain>
    </source>
</reference>
<dbReference type="Pfam" id="PF11976">
    <property type="entry name" value="Rad60-SLD"/>
    <property type="match status" value="1"/>
</dbReference>
<gene>
    <name evidence="3" type="ORF">BO94DRAFT_356409</name>
</gene>
<dbReference type="RefSeq" id="XP_025461371.1">
    <property type="nucleotide sequence ID" value="XM_025607131.1"/>
</dbReference>
<dbReference type="SUPFAM" id="SSF54236">
    <property type="entry name" value="Ubiquitin-like"/>
    <property type="match status" value="2"/>
</dbReference>
<feature type="compositionally biased region" description="Polar residues" evidence="1">
    <location>
        <begin position="64"/>
        <end position="85"/>
    </location>
</feature>
<protein>
    <recommendedName>
        <fullName evidence="2">Rad60/SUMO-like domain-containing protein</fullName>
    </recommendedName>
</protein>
<comment type="caution">
    <text evidence="3">The sequence shown here is derived from an EMBL/GenBank/DDBJ whole genome shotgun (WGS) entry which is preliminary data.</text>
</comment>
<evidence type="ECO:0000259" key="2">
    <source>
        <dbReference type="Pfam" id="PF11976"/>
    </source>
</evidence>
<keyword evidence="4" id="KW-1185">Reference proteome</keyword>
<feature type="compositionally biased region" description="Polar residues" evidence="1">
    <location>
        <begin position="284"/>
        <end position="302"/>
    </location>
</feature>
<evidence type="ECO:0000256" key="1">
    <source>
        <dbReference type="SAM" id="MobiDB-lite"/>
    </source>
</evidence>
<sequence>MRSFFNKPSWASRGDEQADLNFYRHAGQVYNDIITAYQKARAGRLSAEKDSPKRRCLPSRHSPDNSISKPINNGEVSRSAEQSPNIEAGCCDDFEEKNNSNSHQSRTTSIGISGTTTIEADIQSCESSTDMKLIHIETPAAGSQLAGGVKEKTKAPIKGSHRQNPQELNETPMSHNHRLAHNEAIVQILITSKITNTKPLIVRRRMHQPLKDVRLAWCNRQQFSKEMQASVFLTWKGKRLFDVTTCRSLGIQTDRGIFVGMKEYDPFQVDGENVQVHMEAATEESLSNNLRHSPTVTDTESTFEPAGLTEGSSSADKVTLKCPTFGDLKVTLSLDMQVSQLVVDFRDAKKIPAGCEVFLVFDGDRLDPLSSLADYELINDDLVDVIIK</sequence>
<dbReference type="OrthoDB" id="3365399at2759"/>
<dbReference type="InterPro" id="IPR029071">
    <property type="entry name" value="Ubiquitin-like_domsf"/>
</dbReference>
<dbReference type="Proteomes" id="UP000246702">
    <property type="component" value="Unassembled WGS sequence"/>
</dbReference>
<organism evidence="3 4">
    <name type="scientific">Aspergillus sclerotioniger CBS 115572</name>
    <dbReference type="NCBI Taxonomy" id="1450535"/>
    <lineage>
        <taxon>Eukaryota</taxon>
        <taxon>Fungi</taxon>
        <taxon>Dikarya</taxon>
        <taxon>Ascomycota</taxon>
        <taxon>Pezizomycotina</taxon>
        <taxon>Eurotiomycetes</taxon>
        <taxon>Eurotiomycetidae</taxon>
        <taxon>Eurotiales</taxon>
        <taxon>Aspergillaceae</taxon>
        <taxon>Aspergillus</taxon>
        <taxon>Aspergillus subgen. Circumdati</taxon>
    </lineage>
</organism>
<accession>A0A317UYF6</accession>
<proteinExistence type="predicted"/>
<dbReference type="Gene3D" id="3.10.20.90">
    <property type="entry name" value="Phosphatidylinositol 3-kinase Catalytic Subunit, Chain A, domain 1"/>
    <property type="match status" value="2"/>
</dbReference>
<evidence type="ECO:0000313" key="3">
    <source>
        <dbReference type="EMBL" id="PWY65020.1"/>
    </source>
</evidence>
<feature type="domain" description="Rad60/SUMO-like" evidence="2">
    <location>
        <begin position="317"/>
        <end position="387"/>
    </location>
</feature>
<dbReference type="GeneID" id="37109274"/>
<dbReference type="InterPro" id="IPR022617">
    <property type="entry name" value="Rad60/SUMO-like_dom"/>
</dbReference>